<dbReference type="Gene3D" id="3.40.50.720">
    <property type="entry name" value="NAD(P)-binding Rossmann-like Domain"/>
    <property type="match status" value="1"/>
</dbReference>
<dbReference type="SUPFAM" id="SSF51735">
    <property type="entry name" value="NAD(P)-binding Rossmann-fold domains"/>
    <property type="match status" value="1"/>
</dbReference>
<keyword evidence="6" id="KW-1185">Reference proteome</keyword>
<dbReference type="Proteomes" id="UP000053611">
    <property type="component" value="Unassembled WGS sequence"/>
</dbReference>
<dbReference type="CDD" id="cd08946">
    <property type="entry name" value="SDR_e"/>
    <property type="match status" value="1"/>
</dbReference>
<dbReference type="GeneID" id="28984299"/>
<dbReference type="AlphaFoldDB" id="A0A0J0XIR8"/>
<reference evidence="5 6" key="1">
    <citation type="submission" date="2015-03" db="EMBL/GenBank/DDBJ databases">
        <title>Genomics and transcriptomics of the oil-accumulating basidiomycete yeast T. oleaginosus allow insights into substrate utilization and the diverse evolutionary trajectories of mating systems in fungi.</title>
        <authorList>
            <consortium name="DOE Joint Genome Institute"/>
            <person name="Kourist R."/>
            <person name="Kracht O."/>
            <person name="Bracharz F."/>
            <person name="Lipzen A."/>
            <person name="Nolan M."/>
            <person name="Ohm R."/>
            <person name="Grigoriev I."/>
            <person name="Sun S."/>
            <person name="Heitman J."/>
            <person name="Bruck T."/>
            <person name="Nowrousian M."/>
        </authorList>
    </citation>
    <scope>NUCLEOTIDE SEQUENCE [LARGE SCALE GENOMIC DNA]</scope>
    <source>
        <strain evidence="5 6">IBC0246</strain>
    </source>
</reference>
<dbReference type="InterPro" id="IPR004263">
    <property type="entry name" value="Exostosin"/>
</dbReference>
<name>A0A0J0XIR8_9TREE</name>
<feature type="domain" description="NAD-dependent epimerase/dehydratase" evidence="3">
    <location>
        <begin position="87"/>
        <end position="353"/>
    </location>
</feature>
<feature type="region of interest" description="Disordered" evidence="2">
    <location>
        <begin position="699"/>
        <end position="719"/>
    </location>
</feature>
<dbReference type="PANTHER" id="PTHR11062:SF73">
    <property type="entry name" value="EXOSTOSIN-LIKE 3"/>
    <property type="match status" value="1"/>
</dbReference>
<organism evidence="5 6">
    <name type="scientific">Cutaneotrichosporon oleaginosum</name>
    <dbReference type="NCBI Taxonomy" id="879819"/>
    <lineage>
        <taxon>Eukaryota</taxon>
        <taxon>Fungi</taxon>
        <taxon>Dikarya</taxon>
        <taxon>Basidiomycota</taxon>
        <taxon>Agaricomycotina</taxon>
        <taxon>Tremellomycetes</taxon>
        <taxon>Trichosporonales</taxon>
        <taxon>Trichosporonaceae</taxon>
        <taxon>Cutaneotrichosporon</taxon>
    </lineage>
</organism>
<dbReference type="Pfam" id="PF01370">
    <property type="entry name" value="Epimerase"/>
    <property type="match status" value="1"/>
</dbReference>
<comment type="similarity">
    <text evidence="1">Belongs to the glycosyltransferase 47 family.</text>
</comment>
<evidence type="ECO:0000313" key="6">
    <source>
        <dbReference type="Proteomes" id="UP000053611"/>
    </source>
</evidence>
<proteinExistence type="inferred from homology"/>
<dbReference type="EMBL" id="KQ087226">
    <property type="protein sequence ID" value="KLT40947.1"/>
    <property type="molecule type" value="Genomic_DNA"/>
</dbReference>
<evidence type="ECO:0000313" key="5">
    <source>
        <dbReference type="EMBL" id="KLT40947.1"/>
    </source>
</evidence>
<dbReference type="GO" id="GO:0016757">
    <property type="term" value="F:glycosyltransferase activity"/>
    <property type="evidence" value="ECO:0007669"/>
    <property type="project" value="InterPro"/>
</dbReference>
<dbReference type="InterPro" id="IPR036291">
    <property type="entry name" value="NAD(P)-bd_dom_sf"/>
</dbReference>
<dbReference type="PANTHER" id="PTHR11062">
    <property type="entry name" value="EXOSTOSIN HEPARAN SULFATE GLYCOSYLTRANSFERASE -RELATED"/>
    <property type="match status" value="1"/>
</dbReference>
<dbReference type="OrthoDB" id="331544at2759"/>
<sequence length="1168" mass="130178">MPPFLGLARRHRVVVAAILIVAAFFVFTRSSDQPHPARVSYDRTPGLGLHDWDDDVPLEEDDVFAPSRSGLKGWFQFSGLKSRGRSILITGGAGTLAHALAPRLIDEGFIVHALDIVPEPATLPRGVVYHRGNVASTFRAVLEAGDFDGIVHFAAVSLEQWCAPKEEECTRVNVDGTKAVMDAIEDRFADSRKSGKGLFGLSSSTKVPWILFGSTMDVFGPNAKDPVDEGSPQEAESAIGRTKATAEAVVRDGFERARQVSLGITRGEDGSDKRDDKAVKAKTKSLLHAAVVRFADIYGYRRASSIPSAFFPRLILNAVTSLPIQFSSDRAPMDLLHVEDAVDGVLRVVQLCDGIARLGDKAEPSLLTVNLVHGGKRWPEQEIVDVIRAETQSLSPVRDIGDNKANVRGVAEFSNKIAKDTLGWEPKISLPVGLAKSVMHLAQDAADYAKHFLIDHCPKDSIVQELGVDGPLRMLREDSRNTQLWKLNRCTVNVAFDNGNGYLHHLKCEDGKTCNANGKKVPSYNWNSTVWVVEEVPGQAHTGNGKILARLWQENGMGYLGIPEQELQLGEVHFEMYTKDDKTPHIDTFEIEVAHDSSFLSLEIPKHNMQVWTKATADEDQSAFELIPSQDPPAYNMRMSVLCCPSEGDWPLLLDDHESADSRFGFTNQIPSNSSRRAHLCQRAHDAHTYYMDIAERSKQAAKEATGEMPTSKPQPLAPHPDQWALKQLPACWNDCASPTVCMQTGKCRCVQADSCPRRRENPLTAIARGPRVPITPNKSPLGQFKGYDSTLKDMVPKVDWRDLLYPEGRAYLAAHPEFIKVHVVNGYPRQQEIESADCHNLQPSHCFSADAIMYKAMRHLSVPAEEADLIVLPVYQHCTGADFILHEVWHYAATTIKGIDGFSKPTSLVMTHDWGICLAFEWEIWSSRPQTKMYPDPLLRNTIVFSVMGDWDSNCYRPAQDVVVPARTCLSKKLVDTFPNVEHIMPARERPRLITWSGTFWGTGKNERLRLTCPRGGVADEELLPGQGPQSKFPRAWDDYMVELNTARFCPQPRGVAGWSPRVNDALYAGCIPVLMAEASHYPFASMIDWSQISVRIHPTELDQVERILNDIPIERVEQLQANIVAIRDAFLYATDERPEDELDRRGPMFFALHEAGMRLRTQYARA</sequence>
<feature type="domain" description="Exostosin GT47" evidence="4">
    <location>
        <begin position="941"/>
        <end position="1112"/>
    </location>
</feature>
<dbReference type="InterPro" id="IPR040911">
    <property type="entry name" value="Exostosin_GT47"/>
</dbReference>
<evidence type="ECO:0000256" key="1">
    <source>
        <dbReference type="ARBA" id="ARBA00010271"/>
    </source>
</evidence>
<dbReference type="Pfam" id="PF03016">
    <property type="entry name" value="Exostosin_GT47"/>
    <property type="match status" value="1"/>
</dbReference>
<protein>
    <submittedName>
        <fullName evidence="5">NAD(P)-binding protein</fullName>
    </submittedName>
</protein>
<dbReference type="InterPro" id="IPR001509">
    <property type="entry name" value="Epimerase_deHydtase"/>
</dbReference>
<dbReference type="RefSeq" id="XP_018277438.1">
    <property type="nucleotide sequence ID" value="XM_018423696.1"/>
</dbReference>
<evidence type="ECO:0000259" key="4">
    <source>
        <dbReference type="Pfam" id="PF03016"/>
    </source>
</evidence>
<gene>
    <name evidence="5" type="ORF">CC85DRAFT_286979</name>
</gene>
<evidence type="ECO:0000256" key="2">
    <source>
        <dbReference type="SAM" id="MobiDB-lite"/>
    </source>
</evidence>
<evidence type="ECO:0000259" key="3">
    <source>
        <dbReference type="Pfam" id="PF01370"/>
    </source>
</evidence>
<accession>A0A0J0XIR8</accession>
<dbReference type="STRING" id="879819.A0A0J0XIR8"/>